<comment type="caution">
    <text evidence="1">The sequence shown here is derived from an EMBL/GenBank/DDBJ whole genome shotgun (WGS) entry which is preliminary data.</text>
</comment>
<evidence type="ECO:0000313" key="1">
    <source>
        <dbReference type="EMBL" id="KAI8440172.1"/>
    </source>
</evidence>
<name>A0ACC0KV51_CHOFU</name>
<organism evidence="1 2">
    <name type="scientific">Choristoneura fumiferana</name>
    <name type="common">Spruce budworm moth</name>
    <name type="synonym">Archips fumiferana</name>
    <dbReference type="NCBI Taxonomy" id="7141"/>
    <lineage>
        <taxon>Eukaryota</taxon>
        <taxon>Metazoa</taxon>
        <taxon>Ecdysozoa</taxon>
        <taxon>Arthropoda</taxon>
        <taxon>Hexapoda</taxon>
        <taxon>Insecta</taxon>
        <taxon>Pterygota</taxon>
        <taxon>Neoptera</taxon>
        <taxon>Endopterygota</taxon>
        <taxon>Lepidoptera</taxon>
        <taxon>Glossata</taxon>
        <taxon>Ditrysia</taxon>
        <taxon>Tortricoidea</taxon>
        <taxon>Tortricidae</taxon>
        <taxon>Tortricinae</taxon>
        <taxon>Choristoneura</taxon>
    </lineage>
</organism>
<accession>A0ACC0KV51</accession>
<reference evidence="1 2" key="1">
    <citation type="journal article" date="2022" name="Genome Biol. Evol.">
        <title>The Spruce Budworm Genome: Reconstructing the Evolutionary History of Antifreeze Proteins.</title>
        <authorList>
            <person name="Beliveau C."/>
            <person name="Gagne P."/>
            <person name="Picq S."/>
            <person name="Vernygora O."/>
            <person name="Keeling C.I."/>
            <person name="Pinkney K."/>
            <person name="Doucet D."/>
            <person name="Wen F."/>
            <person name="Johnston J.S."/>
            <person name="Maaroufi H."/>
            <person name="Boyle B."/>
            <person name="Laroche J."/>
            <person name="Dewar K."/>
            <person name="Juretic N."/>
            <person name="Blackburn G."/>
            <person name="Nisole A."/>
            <person name="Brunet B."/>
            <person name="Brandao M."/>
            <person name="Lumley L."/>
            <person name="Duan J."/>
            <person name="Quan G."/>
            <person name="Lucarotti C.J."/>
            <person name="Roe A.D."/>
            <person name="Sperling F.A.H."/>
            <person name="Levesque R.C."/>
            <person name="Cusson M."/>
        </authorList>
    </citation>
    <scope>NUCLEOTIDE SEQUENCE [LARGE SCALE GENOMIC DNA]</scope>
    <source>
        <strain evidence="1">Glfc:IPQL:Cfum</strain>
    </source>
</reference>
<sequence>MIRNLRKIPLKPNYILYIQKQTFLTNEYQCNGAWNNQISSSVLSKVNLHDFFNTVDQTYATKGVISAIDVDVFANSVKEPVYLDELKELLHKLRLSAETGNTLDSTLHATVRNYIEFGNIEELIQILKDPLNYGVFLDEYTANILLNKLLVSQNYEQAANVASVVMLQEDFSNDITCTLCQYACYKYISEHTPPKPTPTEEKPKKVEELKIRVKFLRNPYNDDHFDIKDTLIATGKTLVWISEKSSNNLNNNLQIIGLFAFKKYDKLLALSEEVSKTSSSKIFTEVIDLLKKKSDTVEAEAKAIVDKCVSMLSSVSSAEVSLEESLKNAIENAINKNHNKDITSQEQLFKSWVKIREVKLQEQARRLDRAKRVEFIQKKQKQMTEEEQKLWFFETEEQIDLQIEEKEKLENTTTTKKKQLQKSDENYIPPEILPKRK</sequence>
<protein>
    <submittedName>
        <fullName evidence="1">Uncharacterized protein</fullName>
    </submittedName>
</protein>
<evidence type="ECO:0000313" key="2">
    <source>
        <dbReference type="Proteomes" id="UP001064048"/>
    </source>
</evidence>
<keyword evidence="2" id="KW-1185">Reference proteome</keyword>
<dbReference type="EMBL" id="CM046102">
    <property type="protein sequence ID" value="KAI8440172.1"/>
    <property type="molecule type" value="Genomic_DNA"/>
</dbReference>
<dbReference type="Proteomes" id="UP001064048">
    <property type="component" value="Chromosome 2"/>
</dbReference>
<proteinExistence type="predicted"/>
<gene>
    <name evidence="1" type="ORF">MSG28_001563</name>
</gene>